<reference evidence="5 6" key="1">
    <citation type="submission" date="2018-10" db="EMBL/GenBank/DDBJ databases">
        <title>Genomic Encyclopedia of Archaeal and Bacterial Type Strains, Phase II (KMG-II): from individual species to whole genera.</title>
        <authorList>
            <person name="Goeker M."/>
        </authorList>
    </citation>
    <scope>NUCLEOTIDE SEQUENCE [LARGE SCALE GENOMIC DNA]</scope>
    <source>
        <strain evidence="5 6">DSM 25217</strain>
    </source>
</reference>
<feature type="binding site" evidence="3">
    <location>
        <position position="489"/>
    </location>
    <ligand>
        <name>Zn(2+)</name>
        <dbReference type="ChEBI" id="CHEBI:29105"/>
        <label>2</label>
    </ligand>
</feature>
<feature type="binding site" evidence="3">
    <location>
        <position position="198"/>
    </location>
    <ligand>
        <name>Mg(2+)</name>
        <dbReference type="ChEBI" id="CHEBI:18420"/>
    </ligand>
</feature>
<feature type="binding site" evidence="3">
    <location>
        <position position="368"/>
    </location>
    <ligand>
        <name>Zn(2+)</name>
        <dbReference type="ChEBI" id="CHEBI:29105"/>
        <label>2</label>
    </ligand>
</feature>
<evidence type="ECO:0000313" key="6">
    <source>
        <dbReference type="Proteomes" id="UP000271227"/>
    </source>
</evidence>
<dbReference type="SMART" id="SM00098">
    <property type="entry name" value="alkPPc"/>
    <property type="match status" value="1"/>
</dbReference>
<comment type="cofactor">
    <cofactor evidence="3">
        <name>Mg(2+)</name>
        <dbReference type="ChEBI" id="CHEBI:18420"/>
    </cofactor>
    <text evidence="3">Binds 1 Mg(2+) ion.</text>
</comment>
<accession>A0A3M0CQ99</accession>
<evidence type="ECO:0000256" key="2">
    <source>
        <dbReference type="PIRSR" id="PIRSR601952-1"/>
    </source>
</evidence>
<feature type="binding site" evidence="3">
    <location>
        <position position="364"/>
    </location>
    <ligand>
        <name>Zn(2+)</name>
        <dbReference type="ChEBI" id="CHEBI:29105"/>
        <label>2</label>
    </ligand>
</feature>
<feature type="active site" description="Phosphoserine intermediate" evidence="2">
    <location>
        <position position="138"/>
    </location>
</feature>
<dbReference type="Proteomes" id="UP000271227">
    <property type="component" value="Unassembled WGS sequence"/>
</dbReference>
<organism evidence="5 6">
    <name type="scientific">Eilatimonas milleporae</name>
    <dbReference type="NCBI Taxonomy" id="911205"/>
    <lineage>
        <taxon>Bacteria</taxon>
        <taxon>Pseudomonadati</taxon>
        <taxon>Pseudomonadota</taxon>
        <taxon>Alphaproteobacteria</taxon>
        <taxon>Kordiimonadales</taxon>
        <taxon>Kordiimonadaceae</taxon>
        <taxon>Eilatimonas</taxon>
    </lineage>
</organism>
<feature type="binding site" evidence="3">
    <location>
        <position position="88"/>
    </location>
    <ligand>
        <name>Mg(2+)</name>
        <dbReference type="ChEBI" id="CHEBI:18420"/>
    </ligand>
</feature>
<feature type="binding site" evidence="3">
    <location>
        <position position="406"/>
    </location>
    <ligand>
        <name>Zn(2+)</name>
        <dbReference type="ChEBI" id="CHEBI:29105"/>
        <label>2</label>
    </ligand>
</feature>
<dbReference type="EMBL" id="REFR01000010">
    <property type="protein sequence ID" value="RMB08976.1"/>
    <property type="molecule type" value="Genomic_DNA"/>
</dbReference>
<feature type="binding site" evidence="3">
    <location>
        <position position="88"/>
    </location>
    <ligand>
        <name>Zn(2+)</name>
        <dbReference type="ChEBI" id="CHEBI:29105"/>
        <label>2</label>
    </ligand>
</feature>
<dbReference type="Pfam" id="PF00245">
    <property type="entry name" value="Alk_phosphatase"/>
    <property type="match status" value="1"/>
</dbReference>
<evidence type="ECO:0000256" key="1">
    <source>
        <dbReference type="ARBA" id="ARBA00022553"/>
    </source>
</evidence>
<gene>
    <name evidence="5" type="ORF">BXY39_1623</name>
</gene>
<dbReference type="InterPro" id="IPR001952">
    <property type="entry name" value="Alkaline_phosphatase"/>
</dbReference>
<dbReference type="InterPro" id="IPR017850">
    <property type="entry name" value="Alkaline_phosphatase_core_sf"/>
</dbReference>
<evidence type="ECO:0000256" key="4">
    <source>
        <dbReference type="RuleBase" id="RU003946"/>
    </source>
</evidence>
<keyword evidence="1" id="KW-0597">Phosphoprotein</keyword>
<feature type="binding site" evidence="3">
    <location>
        <position position="200"/>
    </location>
    <ligand>
        <name>Mg(2+)</name>
        <dbReference type="ChEBI" id="CHEBI:18420"/>
    </ligand>
</feature>
<sequence>MPHIPQEDDWTQPFSCQLTRFKDRVVTAMVLAFAMPALFALPVAAQDAQPSVGSIDSWMREGQAAVADRLATPRIEHRAKNVILFVGDGMGISTLTAGRIYDGQMRGNSGEENLLSFEHFPYTALVKTYNVDAQVADSAGTASALNTGVKTRIGVINTAPEAVQNVCPKDEYRLMPLAHYAERIGMATGIVSTARLTHATPAAVYAVSPSRGWENDTHIPDAAKEAGCRDIAQQIVDNMGGNGLEVALGGGRDQFLPTDGSQHGTGKRQDGRNIVAEWLARDPAARFVADRQALTSIDPAVTGPLLGLFTSSHMSYELDRQAVAKTDGTPSDEPDLATMTETAIRHLSRNPDGFYLMVEGGRIDHAHHGGNAQRALADTVALSRAVTKALEMVDINETLILVTADHSHVFTMAGYPRRGNPILGLVRPAGPKGASKRLEMAGDGKPYTTLGYHNGPGAVRGERPRLSEEEVLAPDFRQQALIPTHSETHGGEDVALFGIGPWAHLVRGTMEQNVIFHIMDHALGLRERAGMQ</sequence>
<proteinExistence type="inferred from homology"/>
<keyword evidence="3" id="KW-0862">Zinc</keyword>
<feature type="binding site" evidence="3">
    <location>
        <position position="405"/>
    </location>
    <ligand>
        <name>Zn(2+)</name>
        <dbReference type="ChEBI" id="CHEBI:29105"/>
        <label>2</label>
    </ligand>
</feature>
<name>A0A3M0CQ99_9PROT</name>
<dbReference type="FunCoup" id="A0A3M0CQ99">
    <property type="interactions" value="289"/>
</dbReference>
<dbReference type="CDD" id="cd16012">
    <property type="entry name" value="ALP"/>
    <property type="match status" value="1"/>
</dbReference>
<keyword evidence="3" id="KW-0479">Metal-binding</keyword>
<evidence type="ECO:0000256" key="3">
    <source>
        <dbReference type="PIRSR" id="PIRSR601952-2"/>
    </source>
</evidence>
<dbReference type="SUPFAM" id="SSF53649">
    <property type="entry name" value="Alkaline phosphatase-like"/>
    <property type="match status" value="1"/>
</dbReference>
<comment type="caution">
    <text evidence="5">The sequence shown here is derived from an EMBL/GenBank/DDBJ whole genome shotgun (WGS) entry which is preliminary data.</text>
</comment>
<keyword evidence="3" id="KW-0460">Magnesium</keyword>
<comment type="similarity">
    <text evidence="4">Belongs to the alkaline phosphatase family.</text>
</comment>
<dbReference type="GO" id="GO:0046872">
    <property type="term" value="F:metal ion binding"/>
    <property type="evidence" value="ECO:0007669"/>
    <property type="project" value="UniProtKB-KW"/>
</dbReference>
<dbReference type="AlphaFoldDB" id="A0A3M0CQ99"/>
<comment type="cofactor">
    <cofactor evidence="3">
        <name>Zn(2+)</name>
        <dbReference type="ChEBI" id="CHEBI:29105"/>
    </cofactor>
    <text evidence="3">Binds 2 Zn(2+) ions.</text>
</comment>
<protein>
    <submittedName>
        <fullName evidence="5">Alkaline phosphatase</fullName>
    </submittedName>
</protein>
<evidence type="ECO:0000313" key="5">
    <source>
        <dbReference type="EMBL" id="RMB08976.1"/>
    </source>
</evidence>
<dbReference type="PANTHER" id="PTHR11596:SF5">
    <property type="entry name" value="ALKALINE PHOSPHATASE"/>
    <property type="match status" value="1"/>
</dbReference>
<dbReference type="Gene3D" id="3.40.720.10">
    <property type="entry name" value="Alkaline Phosphatase, subunit A"/>
    <property type="match status" value="1"/>
</dbReference>
<keyword evidence="6" id="KW-1185">Reference proteome</keyword>
<dbReference type="GO" id="GO:0004035">
    <property type="term" value="F:alkaline phosphatase activity"/>
    <property type="evidence" value="ECO:0007669"/>
    <property type="project" value="TreeGrafter"/>
</dbReference>
<dbReference type="InParanoid" id="A0A3M0CQ99"/>
<feature type="binding site" evidence="3">
    <location>
        <position position="359"/>
    </location>
    <ligand>
        <name>Mg(2+)</name>
        <dbReference type="ChEBI" id="CHEBI:18420"/>
    </ligand>
</feature>
<dbReference type="PANTHER" id="PTHR11596">
    <property type="entry name" value="ALKALINE PHOSPHATASE"/>
    <property type="match status" value="1"/>
</dbReference>
<dbReference type="PRINTS" id="PR00113">
    <property type="entry name" value="ALKPHPHTASE"/>
</dbReference>